<dbReference type="EMBL" id="JAGPNK010000005">
    <property type="protein sequence ID" value="KAH7321385.1"/>
    <property type="molecule type" value="Genomic_DNA"/>
</dbReference>
<gene>
    <name evidence="1" type="ORF">B0I35DRAFT_429234</name>
</gene>
<organism evidence="1 2">
    <name type="scientific">Stachybotrys elegans</name>
    <dbReference type="NCBI Taxonomy" id="80388"/>
    <lineage>
        <taxon>Eukaryota</taxon>
        <taxon>Fungi</taxon>
        <taxon>Dikarya</taxon>
        <taxon>Ascomycota</taxon>
        <taxon>Pezizomycotina</taxon>
        <taxon>Sordariomycetes</taxon>
        <taxon>Hypocreomycetidae</taxon>
        <taxon>Hypocreales</taxon>
        <taxon>Stachybotryaceae</taxon>
        <taxon>Stachybotrys</taxon>
    </lineage>
</organism>
<protein>
    <submittedName>
        <fullName evidence="1">Uncharacterized protein</fullName>
    </submittedName>
</protein>
<accession>A0A8K0SUW0</accession>
<reference evidence="1" key="1">
    <citation type="journal article" date="2021" name="Nat. Commun.">
        <title>Genetic determinants of endophytism in the Arabidopsis root mycobiome.</title>
        <authorList>
            <person name="Mesny F."/>
            <person name="Miyauchi S."/>
            <person name="Thiergart T."/>
            <person name="Pickel B."/>
            <person name="Atanasova L."/>
            <person name="Karlsson M."/>
            <person name="Huettel B."/>
            <person name="Barry K.W."/>
            <person name="Haridas S."/>
            <person name="Chen C."/>
            <person name="Bauer D."/>
            <person name="Andreopoulos W."/>
            <person name="Pangilinan J."/>
            <person name="LaButti K."/>
            <person name="Riley R."/>
            <person name="Lipzen A."/>
            <person name="Clum A."/>
            <person name="Drula E."/>
            <person name="Henrissat B."/>
            <person name="Kohler A."/>
            <person name="Grigoriev I.V."/>
            <person name="Martin F.M."/>
            <person name="Hacquard S."/>
        </authorList>
    </citation>
    <scope>NUCLEOTIDE SEQUENCE</scope>
    <source>
        <strain evidence="1">MPI-CAGE-CH-0235</strain>
    </source>
</reference>
<evidence type="ECO:0000313" key="2">
    <source>
        <dbReference type="Proteomes" id="UP000813444"/>
    </source>
</evidence>
<comment type="caution">
    <text evidence="1">The sequence shown here is derived from an EMBL/GenBank/DDBJ whole genome shotgun (WGS) entry which is preliminary data.</text>
</comment>
<evidence type="ECO:0000313" key="1">
    <source>
        <dbReference type="EMBL" id="KAH7321385.1"/>
    </source>
</evidence>
<keyword evidence="2" id="KW-1185">Reference proteome</keyword>
<proteinExistence type="predicted"/>
<name>A0A8K0SUW0_9HYPO</name>
<dbReference type="Proteomes" id="UP000813444">
    <property type="component" value="Unassembled WGS sequence"/>
</dbReference>
<dbReference type="AlphaFoldDB" id="A0A8K0SUW0"/>
<sequence>MASPWTEGRGCPSKSRAVPIVNGPRGYSFTQFAELKPGSRFSFFPPSLTPFVTRPRLVPAPFLSFFPSCEPLPCWGRTNKLGKPTQGDHIIGLRNRLFAYLVSLSHLKQVGRTAERMFAIRDEPRQLNPSHHVAIFVWSLVHQTPSQSSSSPNPCLAFSCVSSFLAVVSPSVPALVL</sequence>